<dbReference type="Proteomes" id="UP000006263">
    <property type="component" value="Unassembled WGS sequence"/>
</dbReference>
<proteinExistence type="predicted"/>
<organism evidence="1 2">
    <name type="scientific">Paraglaciecola mesophila KMM 241</name>
    <dbReference type="NCBI Taxonomy" id="1128912"/>
    <lineage>
        <taxon>Bacteria</taxon>
        <taxon>Pseudomonadati</taxon>
        <taxon>Pseudomonadota</taxon>
        <taxon>Gammaproteobacteria</taxon>
        <taxon>Alteromonadales</taxon>
        <taxon>Alteromonadaceae</taxon>
        <taxon>Paraglaciecola</taxon>
    </lineage>
</organism>
<dbReference type="RefSeq" id="WP_006991855.1">
    <property type="nucleotide sequence ID" value="NZ_BAEP01000026.1"/>
</dbReference>
<dbReference type="eggNOG" id="ENOG5033CRC">
    <property type="taxonomic scope" value="Bacteria"/>
</dbReference>
<evidence type="ECO:0000313" key="1">
    <source>
        <dbReference type="EMBL" id="GAC23704.1"/>
    </source>
</evidence>
<dbReference type="AlphaFoldDB" id="K6XSV8"/>
<gene>
    <name evidence="1" type="ORF">GMES_1405</name>
</gene>
<accession>K6XSV8</accession>
<sequence length="118" mass="13227">MNKLIKFFSIVVLSVGLLGGCASQIYHDYIMSGQVVTVDDKQVVVCVSDTDGLKEHQVFNVYRTVYDATAISEGEDGYSREFVGKIRLGKTKDEHFAEATVLDGEITRYDMVEFDRGF</sequence>
<evidence type="ECO:0008006" key="3">
    <source>
        <dbReference type="Google" id="ProtNLM"/>
    </source>
</evidence>
<comment type="caution">
    <text evidence="1">The sequence shown here is derived from an EMBL/GenBank/DDBJ whole genome shotgun (WGS) entry which is preliminary data.</text>
</comment>
<evidence type="ECO:0000313" key="2">
    <source>
        <dbReference type="Proteomes" id="UP000006263"/>
    </source>
</evidence>
<protein>
    <recommendedName>
        <fullName evidence="3">Lipoprotein</fullName>
    </recommendedName>
</protein>
<name>K6XSV8_9ALTE</name>
<dbReference type="PROSITE" id="PS51257">
    <property type="entry name" value="PROKAR_LIPOPROTEIN"/>
    <property type="match status" value="1"/>
</dbReference>
<reference evidence="1 2" key="1">
    <citation type="journal article" date="2017" name="Antonie Van Leeuwenhoek">
        <title>Rhizobium rhizosphaerae sp. nov., a novel species isolated from rice rhizosphere.</title>
        <authorList>
            <person name="Zhao J.J."/>
            <person name="Zhang J."/>
            <person name="Zhang R.J."/>
            <person name="Zhang C.W."/>
            <person name="Yin H.Q."/>
            <person name="Zhang X.X."/>
        </authorList>
    </citation>
    <scope>NUCLEOTIDE SEQUENCE [LARGE SCALE GENOMIC DNA]</scope>
    <source>
        <strain evidence="1 2">KMM 241</strain>
    </source>
</reference>
<dbReference type="OrthoDB" id="6335646at2"/>
<dbReference type="EMBL" id="BAEP01000026">
    <property type="protein sequence ID" value="GAC23704.1"/>
    <property type="molecule type" value="Genomic_DNA"/>
</dbReference>